<dbReference type="EMBL" id="AP007255">
    <property type="protein sequence ID" value="BAE50705.1"/>
    <property type="molecule type" value="Genomic_DNA"/>
</dbReference>
<organism evidence="1 2">
    <name type="scientific">Paramagnetospirillum magneticum (strain ATCC 700264 / AMB-1)</name>
    <name type="common">Magnetospirillum magneticum</name>
    <dbReference type="NCBI Taxonomy" id="342108"/>
    <lineage>
        <taxon>Bacteria</taxon>
        <taxon>Pseudomonadati</taxon>
        <taxon>Pseudomonadota</taxon>
        <taxon>Alphaproteobacteria</taxon>
        <taxon>Rhodospirillales</taxon>
        <taxon>Magnetospirillaceae</taxon>
        <taxon>Paramagnetospirillum</taxon>
    </lineage>
</organism>
<evidence type="ECO:0000313" key="2">
    <source>
        <dbReference type="Proteomes" id="UP000007058"/>
    </source>
</evidence>
<dbReference type="Proteomes" id="UP000007058">
    <property type="component" value="Chromosome"/>
</dbReference>
<evidence type="ECO:0000313" key="1">
    <source>
        <dbReference type="EMBL" id="BAE50705.1"/>
    </source>
</evidence>
<dbReference type="RefSeq" id="WP_011384306.1">
    <property type="nucleotide sequence ID" value="NC_007626.1"/>
</dbReference>
<accession>Q2W620</accession>
<dbReference type="STRING" id="342108.amb1901"/>
<dbReference type="AlphaFoldDB" id="Q2W620"/>
<name>Q2W620_PARM1</name>
<reference evidence="1 2" key="1">
    <citation type="journal article" date="2005" name="DNA Res.">
        <title>Complete genome sequence of the facultative anaerobic magnetotactic bacterium Magnetospirillum sp. strain AMB-1.</title>
        <authorList>
            <person name="Matsunaga T."/>
            <person name="Okamura Y."/>
            <person name="Fukuda Y."/>
            <person name="Wahyudi A.T."/>
            <person name="Murase Y."/>
            <person name="Takeyama H."/>
        </authorList>
    </citation>
    <scope>NUCLEOTIDE SEQUENCE [LARGE SCALE GENOMIC DNA]</scope>
    <source>
        <strain evidence="2">ATCC 700264 / AMB-1</strain>
    </source>
</reference>
<dbReference type="OrthoDB" id="7064990at2"/>
<gene>
    <name evidence="1" type="ordered locus">amb1901</name>
</gene>
<dbReference type="KEGG" id="mag:amb1901"/>
<proteinExistence type="predicted"/>
<dbReference type="HOGENOM" id="CLU_104662_0_0_5"/>
<protein>
    <recommendedName>
        <fullName evidence="3">Fe2OG dioxygenase domain-containing protein</fullName>
    </recommendedName>
</protein>
<sequence>MEVTRLPLLSDQACLDWSCRVLLLRRHWTRRHPVVPFFTLGRAAYLDRNKGSHDSQDANRLLRRHFGDLLEAARAGLARHLGQPTELVDTQAALPGFHIYQPHPAFGLPVASLHCDLQHRDAFPQYLDPVPPLLTFTLPISLPPEAGLTVMEGEDARFLPYREGEMVIHDGQSPHRAVLACTGMCDERITLQGHGLFVDHRWLLYW</sequence>
<keyword evidence="2" id="KW-1185">Reference proteome</keyword>
<evidence type="ECO:0008006" key="3">
    <source>
        <dbReference type="Google" id="ProtNLM"/>
    </source>
</evidence>